<dbReference type="InterPro" id="IPR003871">
    <property type="entry name" value="RFA1B/D_OB_1st"/>
</dbReference>
<dbReference type="SUPFAM" id="SSF50249">
    <property type="entry name" value="Nucleic acid-binding proteins"/>
    <property type="match status" value="1"/>
</dbReference>
<dbReference type="Proteomes" id="UP001604277">
    <property type="component" value="Unassembled WGS sequence"/>
</dbReference>
<accession>A0ABD1US93</accession>
<protein>
    <submittedName>
        <fullName evidence="3">Replication protein A 70 kDa DNA-binding subunit B-like</fullName>
    </submittedName>
</protein>
<feature type="region of interest" description="Disordered" evidence="1">
    <location>
        <begin position="1"/>
        <end position="22"/>
    </location>
</feature>
<evidence type="ECO:0000256" key="1">
    <source>
        <dbReference type="SAM" id="MobiDB-lite"/>
    </source>
</evidence>
<evidence type="ECO:0000313" key="4">
    <source>
        <dbReference type="Proteomes" id="UP001604277"/>
    </source>
</evidence>
<dbReference type="AlphaFoldDB" id="A0ABD1US93"/>
<evidence type="ECO:0000313" key="3">
    <source>
        <dbReference type="EMBL" id="KAL2527911.1"/>
    </source>
</evidence>
<comment type="caution">
    <text evidence="3">The sequence shown here is derived from an EMBL/GenBank/DDBJ whole genome shotgun (WGS) entry which is preliminary data.</text>
</comment>
<reference evidence="4" key="1">
    <citation type="submission" date="2024-07" db="EMBL/GenBank/DDBJ databases">
        <title>Two chromosome-level genome assemblies of Korean endemic species Abeliophyllum distichum and Forsythia ovata (Oleaceae).</title>
        <authorList>
            <person name="Jang H."/>
        </authorList>
    </citation>
    <scope>NUCLEOTIDE SEQUENCE [LARGE SCALE GENOMIC DNA]</scope>
</reference>
<gene>
    <name evidence="3" type="ORF">Fot_20512</name>
</gene>
<dbReference type="EMBL" id="JBFOLJ010000006">
    <property type="protein sequence ID" value="KAL2527911.1"/>
    <property type="molecule type" value="Genomic_DNA"/>
</dbReference>
<feature type="domain" description="Replication protein A 70 kDa DNA-binding subunit B/D first OB fold" evidence="2">
    <location>
        <begin position="202"/>
        <end position="288"/>
    </location>
</feature>
<dbReference type="InterPro" id="IPR012340">
    <property type="entry name" value="NA-bd_OB-fold"/>
</dbReference>
<keyword evidence="4" id="KW-1185">Reference proteome</keyword>
<organism evidence="3 4">
    <name type="scientific">Forsythia ovata</name>
    <dbReference type="NCBI Taxonomy" id="205694"/>
    <lineage>
        <taxon>Eukaryota</taxon>
        <taxon>Viridiplantae</taxon>
        <taxon>Streptophyta</taxon>
        <taxon>Embryophyta</taxon>
        <taxon>Tracheophyta</taxon>
        <taxon>Spermatophyta</taxon>
        <taxon>Magnoliopsida</taxon>
        <taxon>eudicotyledons</taxon>
        <taxon>Gunneridae</taxon>
        <taxon>Pentapetalae</taxon>
        <taxon>asterids</taxon>
        <taxon>lamiids</taxon>
        <taxon>Lamiales</taxon>
        <taxon>Oleaceae</taxon>
        <taxon>Forsythieae</taxon>
        <taxon>Forsythia</taxon>
    </lineage>
</organism>
<dbReference type="Gene3D" id="2.40.50.140">
    <property type="entry name" value="Nucleic acid-binding proteins"/>
    <property type="match status" value="1"/>
</dbReference>
<evidence type="ECO:0000259" key="2">
    <source>
        <dbReference type="Pfam" id="PF02721"/>
    </source>
</evidence>
<dbReference type="Pfam" id="PF02721">
    <property type="entry name" value="DUF223"/>
    <property type="match status" value="1"/>
</dbReference>
<name>A0ABD1US93_9LAMI</name>
<sequence length="332" mass="38696">MEKNRNGLYERTKGEYHQQPKKHSEDLYQLNQNMHFQNYDVDKKIEHVQGIPFAPSLLRMPTYLPPRQVLESIDKSYPIDAQSQQSLQQISSQCHKALRLDSLENNNETNVLQMDTQAKKDLRNKRRRNCMWNVKNLNQGRKNDLMPLVGRSIWPTSAGGPNTPAQKGQEIRTTLEFVQYLCNKALDKLQTLFHFFYLFRFFSPGTTGWTIKVIVAEKFSPRIAQKSPTKYQNLILIESEGSTVQTTLYGQNITAFQDELILEKTYLISNALVKVTSAEYKAKYGEVQWTISRRTRIRRVEENNSNMLISTYCFTNFEDLPKYMDSNIDISK</sequence>
<proteinExistence type="predicted"/>